<accession>A0A0D9NZ76</accession>
<name>A0A0D9NZ76_METAN</name>
<sequence>MSSYQLSGAKHIAAFPLLSATEGDFSKPLVNLQQPVINGLSGVFQRHAGYGQHLYVLTGTLYEASGGKVNSEVTSAKMKIGPPEGMEVYATASGEPRLFLGFASGARAG</sequence>
<evidence type="ECO:0000313" key="1">
    <source>
        <dbReference type="EMBL" id="KJK79357.1"/>
    </source>
</evidence>
<organism evidence="1 2">
    <name type="scientific">Metarhizium anisopliae BRIP 53293</name>
    <dbReference type="NCBI Taxonomy" id="1291518"/>
    <lineage>
        <taxon>Eukaryota</taxon>
        <taxon>Fungi</taxon>
        <taxon>Dikarya</taxon>
        <taxon>Ascomycota</taxon>
        <taxon>Pezizomycotina</taxon>
        <taxon>Sordariomycetes</taxon>
        <taxon>Hypocreomycetidae</taxon>
        <taxon>Hypocreales</taxon>
        <taxon>Clavicipitaceae</taxon>
        <taxon>Metarhizium</taxon>
    </lineage>
</organism>
<keyword evidence="2" id="KW-1185">Reference proteome</keyword>
<dbReference type="EMBL" id="KE384730">
    <property type="protein sequence ID" value="KJK79357.1"/>
    <property type="molecule type" value="Genomic_DNA"/>
</dbReference>
<dbReference type="AlphaFoldDB" id="A0A0D9NZ76"/>
<dbReference type="Proteomes" id="UP000054544">
    <property type="component" value="Unassembled WGS sequence"/>
</dbReference>
<reference evidence="2" key="1">
    <citation type="journal article" date="2014" name="BMC Genomics">
        <title>The genome sequence of the biocontrol fungus Metarhizium anisopliae and comparative genomics of Metarhizium species.</title>
        <authorList>
            <person name="Pattemore J.A."/>
            <person name="Hane J.K."/>
            <person name="Williams A.H."/>
            <person name="Wilson B.A."/>
            <person name="Stodart B.J."/>
            <person name="Ash G.J."/>
        </authorList>
    </citation>
    <scope>NUCLEOTIDE SEQUENCE [LARGE SCALE GENOMIC DNA]</scope>
    <source>
        <strain evidence="2">BRIP 53293</strain>
    </source>
</reference>
<evidence type="ECO:0000313" key="2">
    <source>
        <dbReference type="Proteomes" id="UP000054544"/>
    </source>
</evidence>
<protein>
    <submittedName>
        <fullName evidence="1">Uncharacterized protein</fullName>
    </submittedName>
</protein>
<proteinExistence type="predicted"/>
<dbReference type="OrthoDB" id="4180726at2759"/>
<gene>
    <name evidence="1" type="ORF">H634G_04948</name>
</gene>
<dbReference type="STRING" id="1291518.A0A0D9NZ76"/>